<dbReference type="Proteomes" id="UP001203852">
    <property type="component" value="Unassembled WGS sequence"/>
</dbReference>
<accession>A0AAN6E832</accession>
<sequence>MSVRFWLAICASSYLVCMVINFEQDAVLSGEALRMVVLPHKTKCQEVVRLRAELFIRETFSIVHQAHTKLHRPKPYPFETLTRINNMVRHSSQRVFRGEACRCDERGNLDMKNDYFPLVQRIEEATDLMSSKVDNLRKYGRFDEPNGVEDKVSGDQLWDEFMALQATIWGEESDESSLRYLRAQHVKEYRRKWGAPDFRAGAGQYNKLLRLYPEHSSELNPDLVKHQVIETALECFGVAVILCQTIVLDVIIAEDPRQTRTYTFEGEQGDGTLMQGFDYGCEDRIGIAA</sequence>
<reference evidence="2" key="1">
    <citation type="journal article" date="2022" name="bioRxiv">
        <title>Deciphering the potential niche of two novel black yeast fungi from a biological soil crust based on their genomes, phenotypes, and melanin regulation.</title>
        <authorList>
            <consortium name="DOE Joint Genome Institute"/>
            <person name="Carr E.C."/>
            <person name="Barton Q."/>
            <person name="Grambo S."/>
            <person name="Sullivan M."/>
            <person name="Renfro C.M."/>
            <person name="Kuo A."/>
            <person name="Pangilinan J."/>
            <person name="Lipzen A."/>
            <person name="Keymanesh K."/>
            <person name="Savage E."/>
            <person name="Barry K."/>
            <person name="Grigoriev I.V."/>
            <person name="Riekhof W.R."/>
            <person name="Harris S.S."/>
        </authorList>
    </citation>
    <scope>NUCLEOTIDE SEQUENCE</scope>
    <source>
        <strain evidence="2">JF 03-4F</strain>
    </source>
</reference>
<proteinExistence type="predicted"/>
<gene>
    <name evidence="2" type="ORF">EDD36DRAFT_471267</name>
</gene>
<evidence type="ECO:0000256" key="1">
    <source>
        <dbReference type="SAM" id="SignalP"/>
    </source>
</evidence>
<dbReference type="AlphaFoldDB" id="A0AAN6E832"/>
<protein>
    <submittedName>
        <fullName evidence="2">Uncharacterized protein</fullName>
    </submittedName>
</protein>
<keyword evidence="1" id="KW-0732">Signal</keyword>
<evidence type="ECO:0000313" key="3">
    <source>
        <dbReference type="Proteomes" id="UP001203852"/>
    </source>
</evidence>
<feature type="chain" id="PRO_5043041375" evidence="1">
    <location>
        <begin position="22"/>
        <end position="289"/>
    </location>
</feature>
<organism evidence="2 3">
    <name type="scientific">Exophiala viscosa</name>
    <dbReference type="NCBI Taxonomy" id="2486360"/>
    <lineage>
        <taxon>Eukaryota</taxon>
        <taxon>Fungi</taxon>
        <taxon>Dikarya</taxon>
        <taxon>Ascomycota</taxon>
        <taxon>Pezizomycotina</taxon>
        <taxon>Eurotiomycetes</taxon>
        <taxon>Chaetothyriomycetidae</taxon>
        <taxon>Chaetothyriales</taxon>
        <taxon>Herpotrichiellaceae</taxon>
        <taxon>Exophiala</taxon>
    </lineage>
</organism>
<evidence type="ECO:0000313" key="2">
    <source>
        <dbReference type="EMBL" id="KAI1618977.1"/>
    </source>
</evidence>
<name>A0AAN6E832_9EURO</name>
<feature type="signal peptide" evidence="1">
    <location>
        <begin position="1"/>
        <end position="21"/>
    </location>
</feature>
<comment type="caution">
    <text evidence="2">The sequence shown here is derived from an EMBL/GenBank/DDBJ whole genome shotgun (WGS) entry which is preliminary data.</text>
</comment>
<keyword evidence="3" id="KW-1185">Reference proteome</keyword>
<dbReference type="EMBL" id="MU404350">
    <property type="protein sequence ID" value="KAI1618977.1"/>
    <property type="molecule type" value="Genomic_DNA"/>
</dbReference>